<gene>
    <name evidence="2" type="ORF">FOF46_17685</name>
</gene>
<dbReference type="PROSITE" id="PS51257">
    <property type="entry name" value="PROKAR_LIPOPROTEIN"/>
    <property type="match status" value="1"/>
</dbReference>
<evidence type="ECO:0000313" key="3">
    <source>
        <dbReference type="Proteomes" id="UP000318833"/>
    </source>
</evidence>
<dbReference type="OrthoDB" id="1257726at2"/>
<keyword evidence="3" id="KW-1185">Reference proteome</keyword>
<keyword evidence="1" id="KW-0175">Coiled coil</keyword>
<feature type="coiled-coil region" evidence="1">
    <location>
        <begin position="32"/>
        <end position="59"/>
    </location>
</feature>
<name>A0A554VHB9_9FLAO</name>
<dbReference type="AlphaFoldDB" id="A0A554VHB9"/>
<reference evidence="2 3" key="1">
    <citation type="submission" date="2019-07" db="EMBL/GenBank/DDBJ databases">
        <title>The draft genome sequence of Aquimarina algiphila M91.</title>
        <authorList>
            <person name="Meng X."/>
        </authorList>
    </citation>
    <scope>NUCLEOTIDE SEQUENCE [LARGE SCALE GENOMIC DNA]</scope>
    <source>
        <strain evidence="2 3">M91</strain>
    </source>
</reference>
<proteinExistence type="predicted"/>
<accession>A0A554VHB9</accession>
<comment type="caution">
    <text evidence="2">The sequence shown here is derived from an EMBL/GenBank/DDBJ whole genome shotgun (WGS) entry which is preliminary data.</text>
</comment>
<evidence type="ECO:0000313" key="2">
    <source>
        <dbReference type="EMBL" id="TSE06904.1"/>
    </source>
</evidence>
<dbReference type="RefSeq" id="WP_109434919.1">
    <property type="nucleotide sequence ID" value="NZ_CANMIK010000043.1"/>
</dbReference>
<protein>
    <submittedName>
        <fullName evidence="2">Uncharacterized protein</fullName>
    </submittedName>
</protein>
<organism evidence="2 3">
    <name type="scientific">Aquimarina algiphila</name>
    <dbReference type="NCBI Taxonomy" id="2047982"/>
    <lineage>
        <taxon>Bacteria</taxon>
        <taxon>Pseudomonadati</taxon>
        <taxon>Bacteroidota</taxon>
        <taxon>Flavobacteriia</taxon>
        <taxon>Flavobacteriales</taxon>
        <taxon>Flavobacteriaceae</taxon>
        <taxon>Aquimarina</taxon>
    </lineage>
</organism>
<evidence type="ECO:0000256" key="1">
    <source>
        <dbReference type="SAM" id="Coils"/>
    </source>
</evidence>
<dbReference type="EMBL" id="VLNR01000039">
    <property type="protein sequence ID" value="TSE06904.1"/>
    <property type="molecule type" value="Genomic_DNA"/>
</dbReference>
<dbReference type="Proteomes" id="UP000318833">
    <property type="component" value="Unassembled WGS sequence"/>
</dbReference>
<sequence length="207" mass="22980">MKKTAITIVCIALLFSCGKDKSGEKEPGLFDVIESVSDLNQMANEAEKIEEESEQLKNATPISKEKLKALLPESLLGYPRKKFSIGNQFMPDMNMAEAEYENENGDLISYSIIDGAGETGSAMVTLARLGFSRDFEEQSDSGYRKSITINGYKAIEEVEKDSYDGSEDSKIELLISNRFIVTLDGERVSMVQLKNAIKELKLNQLGQ</sequence>